<dbReference type="EMBL" id="JABWQF010000039">
    <property type="protein sequence ID" value="MBC3298047.1"/>
    <property type="molecule type" value="Genomic_DNA"/>
</dbReference>
<dbReference type="Gene3D" id="3.40.50.11550">
    <property type="match status" value="2"/>
</dbReference>
<evidence type="ECO:0000313" key="3">
    <source>
        <dbReference type="Proteomes" id="UP000615613"/>
    </source>
</evidence>
<name>A0A8H9Z227_9PSED</name>
<dbReference type="KEGG" id="ptrt:HU722_0024645"/>
<sequence>MSTLTEPTLEQLETQLLEIDPTLRGQTLRPVQLPHTLQALEKVNATLKQANAAFFTQARALYNGLAEDDTSLARLKTNLDQQLQTLDETSRVDGQGRKAYMTYTAGSTALEQEARLNAKDYLLTPSDQRMVEDCSRGPAFRPGMYALTFTYQEQTVAFAGAFVLTRQASPVVNDLTSGEPVGPVLLFMPSRGLEPFDSLHDLDQGLLTIMATATDRDVLTRHLPVAYQHLDSAGIWPLELQPITDQPLFEFSYQALLDKRSLDIEAALANHTPATRVPLLDAAIQAALPDLSERLEFRAQRLLEQALYNRLPVWFRNAAATDQHALIAKLADYNQARQLFLDLFGPAATPQALAHYQLVERLADDLDIHDLDPHQLHITTQRKVALAGDYAQRHNLVALSLAGLHTDDGLPGSDFLHRSQLTYADTPLQGDHAQLTPHVLALLLQDLHPRLDFAAEQKSMLGTPEIKQATRTLLDQRLLTLASLARLQGHLDPADYRRFEQLRANLHPHLRAQPVLVHGAQLKDLWVLRDEDASGQVKRLLLCTPEAPRARQFMAFDSLRECQAHIIGWADEASGAMRDYVIQQVPVRFRPKMATFLNNLSFKPGDNEYQEVTFGPACNHTDCLDAMVAHWLESQALDDYQHSSPPWYRAASAADRIKLTSLAEDAQGAQRAYDARPDSEARLPTFEAYVHEHAKASLNRLLGRKQNDVDPDTVFVYSPKPLLGPKTEMPYTQLYRDGYEDGVGFLDEKFSASATFRGLAGVDLSPLTAQNVARSVTGVWIGQRYTDQVRLQLQVDSQGYAERRNAILKINQLQMKGAALESRLQGHIASVDLAWLERAIDGLGDTAVSQRNSYRVHRVFIDGEWVIGNYLFSHADNPTLLYTPNAPDGISFREARLFNYLLKQVDGMPAYFCGRVPTQSRSRVSGFLESVRNGLPSDINRTTPSPARYDAIAHAPPLADLRHEFYNMALQRKIDDVNATTGNRTQMITGILWTCVEWLTAVATIPFPPLSLSLGGLLAFKDAMLALNAYQQRDKGMALQHFLGYLLNSGGALLFDYRQVLKGTFNLLSPLRPLIPASKQALKTAALKPLKSTVPPGLQPALFDGQTLWAAQKPDALGRHLLYRLDASTGEYRSTARLVSQDAKGRWTRSGMAGGGRTRYEKLPEDAENPLAPYEIARDQSKNLRTVLAPDFLKEQTDWGSGLDFAARASASTALAPLKEAYPAQVQRLSADAEAFFQALGPRPARPAKPTFAPDAAHADILQNLFTPQKRLIIGAHNNSIASKQLLIENMPALAEKGLKRLYIENLPADIFRSKLQVLNKQVKGDIARALKQVEAHLANVDVALGLHRQAPFSYRQLMLSAHRHNVAVEGLDGSASYHLEQVLALGEGERLIPRASKLRNFYSHKVMERDAADGWIALVEQNRLGTYEQVAGLADLQNTLALRIADAAPGQPTGIWPDANVATQARGDYRLALPTAHHVLAQQGTSRLSQVGMVATHFNEFDIPQHFHADIMQIAGEPRGLDPRYTSLNLAAPQKEALRSFTQIRKKLHDRASSFLDTYTPAARPSLAHLTTANTETDFIEQVYKFKLGLVIGEVHSAVSPKQFLIKHMKWLKKQGVKTLYVEHLLTDMHQAQLESFHSTLKMPDRLQRYLKAQDQGHMWRYTGPNTYTNVLAAANKYGLRIRALDCTASYHTKGIGDASERNTLFSYFANEVIKADQAAQGAHKWVALMGTAHTDTYFLVPGIAQLQDAISLHIHDVAPSLAKALHLGAWETADEAGGMALRSDFKLSVGLPGKPLPPPVPRADRSTLKLAGEFLIERPSATEIYLVHRSRNEGVVTTAIQIDDRGRYFIDRWDRLKEQRFLYLAQLIEALKSHPPLGIGPGLRAVT</sequence>
<organism evidence="1">
    <name type="scientific">Pseudomonas tritici</name>
    <dbReference type="NCBI Taxonomy" id="2745518"/>
    <lineage>
        <taxon>Bacteria</taxon>
        <taxon>Pseudomonadati</taxon>
        <taxon>Pseudomonadota</taxon>
        <taxon>Gammaproteobacteria</taxon>
        <taxon>Pseudomonadales</taxon>
        <taxon>Pseudomonadaceae</taxon>
        <taxon>Pseudomonas</taxon>
    </lineage>
</organism>
<dbReference type="Proteomes" id="UP000615613">
    <property type="component" value="Chromosome"/>
</dbReference>
<evidence type="ECO:0000313" key="1">
    <source>
        <dbReference type="EMBL" id="MBC3298047.1"/>
    </source>
</evidence>
<keyword evidence="3" id="KW-1185">Reference proteome</keyword>
<gene>
    <name evidence="2" type="ORF">HU722_0024645</name>
    <name evidence="1" type="ORF">HU722_41600</name>
</gene>
<protein>
    <submittedName>
        <fullName evidence="1">Membrane-targeted effector domain-containing toxin</fullName>
    </submittedName>
</protein>
<evidence type="ECO:0000313" key="2">
    <source>
        <dbReference type="EMBL" id="QXH83133.1"/>
    </source>
</evidence>
<dbReference type="RefSeq" id="WP_186754942.1">
    <property type="nucleotide sequence ID" value="NZ_CP077084.1"/>
</dbReference>
<dbReference type="EMBL" id="CP077084">
    <property type="protein sequence ID" value="QXH83133.1"/>
    <property type="molecule type" value="Genomic_DNA"/>
</dbReference>
<reference evidence="1" key="1">
    <citation type="journal article" date="2020" name="Microorganisms">
        <title>Reliable Identification of Environmental Pseudomonas Isolates Using the rpoD Gene.</title>
        <authorList>
            <consortium name="The Broad Institute Genome Sequencing Platform"/>
            <person name="Girard L."/>
            <person name="Lood C."/>
            <person name="Rokni-Zadeh H."/>
            <person name="van Noort V."/>
            <person name="Lavigne R."/>
            <person name="De Mot R."/>
        </authorList>
    </citation>
    <scope>NUCLEOTIDE SEQUENCE [LARGE SCALE GENOMIC DNA]</scope>
    <source>
        <strain evidence="1">SWRI145</strain>
    </source>
</reference>
<proteinExistence type="predicted"/>
<dbReference type="CDD" id="cd14729">
    <property type="entry name" value="RtxA-like"/>
    <property type="match status" value="2"/>
</dbReference>
<accession>A0A8H9Z227</accession>
<dbReference type="SUPFAM" id="SSF159501">
    <property type="entry name" value="EreA/ChaN-like"/>
    <property type="match status" value="2"/>
</dbReference>
<reference evidence="2" key="2">
    <citation type="submission" date="2021-06" db="EMBL/GenBank/DDBJ databases">
        <title>Updating the genus Pseudomonas: Description of 43 new species and partition of the Pseudomonas putida group.</title>
        <authorList>
            <person name="Girard L."/>
            <person name="Lood C."/>
            <person name="Vandamme P."/>
            <person name="Rokni-Zadeh H."/>
            <person name="van Noort V."/>
            <person name="Hofte M."/>
            <person name="Lavigne R."/>
            <person name="De Mot R."/>
        </authorList>
    </citation>
    <scope>NUCLEOTIDE SEQUENCE</scope>
    <source>
        <strain evidence="2">SWRI145</strain>
    </source>
</reference>